<keyword evidence="2" id="KW-1133">Transmembrane helix</keyword>
<comment type="caution">
    <text evidence="3">The sequence shown here is derived from an EMBL/GenBank/DDBJ whole genome shotgun (WGS) entry which is preliminary data.</text>
</comment>
<evidence type="ECO:0000256" key="1">
    <source>
        <dbReference type="SAM" id="MobiDB-lite"/>
    </source>
</evidence>
<proteinExistence type="predicted"/>
<sequence>MVLFTLSTRAVPDDEGTAPPQHDGTCELMSPFAIFVQLLLATIAFSTLIFKRSKERPMRPLKVWLYDVSKQIVGGVVIHSLNLLAATIFGLSERKDNNPCIWYFLNIFLDTTFGVGVLYLFLKAAEKYFVHMRMEGLRTGDYGNPPQFERWWKQTFVFSLGLVVMKIVVVIVLTWPFLFTFGEWVLGWTTQSEKLQILFVMLILPLSMNICQFWVIDYILKQKTPEKFPIRIDEDEEDLYGLVGGLERNSDDDDGDNDSTEHHVGQANNNRHNGGHHDRPLRLQPTDSRDRHLDDDDDEEFTELTSAPMHTHTRHHT</sequence>
<dbReference type="PANTHER" id="PTHR31735:SF1">
    <property type="entry name" value="VACUOLAR MEMBRANE PROTEIN YPL162C"/>
    <property type="match status" value="1"/>
</dbReference>
<feature type="transmembrane region" description="Helical" evidence="2">
    <location>
        <begin position="71"/>
        <end position="89"/>
    </location>
</feature>
<dbReference type="AlphaFoldDB" id="A0A9P6UL64"/>
<gene>
    <name evidence="3" type="ORF">BGZ97_012929</name>
</gene>
<feature type="compositionally biased region" description="Basic and acidic residues" evidence="1">
    <location>
        <begin position="275"/>
        <end position="294"/>
    </location>
</feature>
<feature type="transmembrane region" description="Helical" evidence="2">
    <location>
        <begin position="156"/>
        <end position="177"/>
    </location>
</feature>
<feature type="transmembrane region" description="Helical" evidence="2">
    <location>
        <begin position="28"/>
        <end position="50"/>
    </location>
</feature>
<dbReference type="PANTHER" id="PTHR31735">
    <property type="entry name" value="VACUOLAR MEMBRANE PROTEIN YPL162C"/>
    <property type="match status" value="1"/>
</dbReference>
<evidence type="ECO:0000313" key="3">
    <source>
        <dbReference type="EMBL" id="KAG0309952.1"/>
    </source>
</evidence>
<protein>
    <recommendedName>
        <fullName evidence="5">Vacuolar membrane protein</fullName>
    </recommendedName>
</protein>
<dbReference type="OrthoDB" id="431202at2759"/>
<dbReference type="Pfam" id="PF12400">
    <property type="entry name" value="STIMATE"/>
    <property type="match status" value="1"/>
</dbReference>
<feature type="region of interest" description="Disordered" evidence="1">
    <location>
        <begin position="244"/>
        <end position="297"/>
    </location>
</feature>
<keyword evidence="4" id="KW-1185">Reference proteome</keyword>
<feature type="transmembrane region" description="Helical" evidence="2">
    <location>
        <begin position="197"/>
        <end position="220"/>
    </location>
</feature>
<feature type="region of interest" description="Disordered" evidence="1">
    <location>
        <begin position="1"/>
        <end position="20"/>
    </location>
</feature>
<accession>A0A9P6UL64</accession>
<evidence type="ECO:0000256" key="2">
    <source>
        <dbReference type="SAM" id="Phobius"/>
    </source>
</evidence>
<reference evidence="3" key="1">
    <citation type="journal article" date="2020" name="Fungal Divers.">
        <title>Resolving the Mortierellaceae phylogeny through synthesis of multi-gene phylogenetics and phylogenomics.</title>
        <authorList>
            <person name="Vandepol N."/>
            <person name="Liber J."/>
            <person name="Desiro A."/>
            <person name="Na H."/>
            <person name="Kennedy M."/>
            <person name="Barry K."/>
            <person name="Grigoriev I.V."/>
            <person name="Miller A.N."/>
            <person name="O'Donnell K."/>
            <person name="Stajich J.E."/>
            <person name="Bonito G."/>
        </authorList>
    </citation>
    <scope>NUCLEOTIDE SEQUENCE</scope>
    <source>
        <strain evidence="3">NVP60</strain>
    </source>
</reference>
<evidence type="ECO:0008006" key="5">
    <source>
        <dbReference type="Google" id="ProtNLM"/>
    </source>
</evidence>
<keyword evidence="2" id="KW-0472">Membrane</keyword>
<dbReference type="Proteomes" id="UP000823405">
    <property type="component" value="Unassembled WGS sequence"/>
</dbReference>
<name>A0A9P6UL64_9FUNG</name>
<organism evidence="3 4">
    <name type="scientific">Linnemannia gamsii</name>
    <dbReference type="NCBI Taxonomy" id="64522"/>
    <lineage>
        <taxon>Eukaryota</taxon>
        <taxon>Fungi</taxon>
        <taxon>Fungi incertae sedis</taxon>
        <taxon>Mucoromycota</taxon>
        <taxon>Mortierellomycotina</taxon>
        <taxon>Mortierellomycetes</taxon>
        <taxon>Mortierellales</taxon>
        <taxon>Mortierellaceae</taxon>
        <taxon>Linnemannia</taxon>
    </lineage>
</organism>
<dbReference type="GO" id="GO:0016020">
    <property type="term" value="C:membrane"/>
    <property type="evidence" value="ECO:0007669"/>
    <property type="project" value="TreeGrafter"/>
</dbReference>
<feature type="transmembrane region" description="Helical" evidence="2">
    <location>
        <begin position="101"/>
        <end position="122"/>
    </location>
</feature>
<dbReference type="EMBL" id="JAAAIN010000907">
    <property type="protein sequence ID" value="KAG0309952.1"/>
    <property type="molecule type" value="Genomic_DNA"/>
</dbReference>
<keyword evidence="2" id="KW-0812">Transmembrane</keyword>
<evidence type="ECO:0000313" key="4">
    <source>
        <dbReference type="Proteomes" id="UP000823405"/>
    </source>
</evidence>
<dbReference type="InterPro" id="IPR022127">
    <property type="entry name" value="STIMATE/YPL162C"/>
</dbReference>